<proteinExistence type="predicted"/>
<protein>
    <submittedName>
        <fullName evidence="1">Uncharacterized protein</fullName>
    </submittedName>
</protein>
<evidence type="ECO:0000313" key="1">
    <source>
        <dbReference type="EMBL" id="KGN62059.1"/>
    </source>
</evidence>
<dbReference type="EMBL" id="CM002923">
    <property type="protein sequence ID" value="KGN62059.1"/>
    <property type="molecule type" value="Genomic_DNA"/>
</dbReference>
<dbReference type="Pfam" id="PF03004">
    <property type="entry name" value="Transposase_24"/>
    <property type="match status" value="1"/>
</dbReference>
<gene>
    <name evidence="1" type="ORF">Csa_2G294860</name>
</gene>
<sequence>MHQSNNSNQNSIGEQEVVFVDSDIQKGLRALEKYVQANGLIPIKIELKDRKPICKDSSKSNSQIGKENYFILDLDDPLVQDYLDHEMSVLYRDFHCSLHKSYKKCDSPTEARKHCDKRVAQDSDWARLCDRWEREGFKSRSEANTKARSKLPFTHRGGTVTFLRHKQKMV</sequence>
<evidence type="ECO:0000313" key="2">
    <source>
        <dbReference type="Proteomes" id="UP000029981"/>
    </source>
</evidence>
<reference evidence="1 2" key="2">
    <citation type="journal article" date="2009" name="PLoS ONE">
        <title>An integrated genetic and cytogenetic map of the cucumber genome.</title>
        <authorList>
            <person name="Ren Y."/>
            <person name="Zhang Z."/>
            <person name="Liu J."/>
            <person name="Staub J.E."/>
            <person name="Han Y."/>
            <person name="Cheng Z."/>
            <person name="Li X."/>
            <person name="Lu J."/>
            <person name="Miao H."/>
            <person name="Kang H."/>
            <person name="Xie B."/>
            <person name="Gu X."/>
            <person name="Wang X."/>
            <person name="Du Y."/>
            <person name="Jin W."/>
            <person name="Huang S."/>
        </authorList>
    </citation>
    <scope>NUCLEOTIDE SEQUENCE [LARGE SCALE GENOMIC DNA]</scope>
    <source>
        <strain evidence="2">cv. 9930</strain>
    </source>
</reference>
<keyword evidence="2" id="KW-1185">Reference proteome</keyword>
<dbReference type="Proteomes" id="UP000029981">
    <property type="component" value="Chromosome 2"/>
</dbReference>
<organism evidence="1 2">
    <name type="scientific">Cucumis sativus</name>
    <name type="common">Cucumber</name>
    <dbReference type="NCBI Taxonomy" id="3659"/>
    <lineage>
        <taxon>Eukaryota</taxon>
        <taxon>Viridiplantae</taxon>
        <taxon>Streptophyta</taxon>
        <taxon>Embryophyta</taxon>
        <taxon>Tracheophyta</taxon>
        <taxon>Spermatophyta</taxon>
        <taxon>Magnoliopsida</taxon>
        <taxon>eudicotyledons</taxon>
        <taxon>Gunneridae</taxon>
        <taxon>Pentapetalae</taxon>
        <taxon>rosids</taxon>
        <taxon>fabids</taxon>
        <taxon>Cucurbitales</taxon>
        <taxon>Cucurbitaceae</taxon>
        <taxon>Benincaseae</taxon>
        <taxon>Cucumis</taxon>
    </lineage>
</organism>
<reference evidence="1 2" key="3">
    <citation type="journal article" date="2010" name="BMC Genomics">
        <title>Transcriptome sequencing and comparative analysis of cucumber flowers with different sex types.</title>
        <authorList>
            <person name="Guo S."/>
            <person name="Zheng Y."/>
            <person name="Joung J.G."/>
            <person name="Liu S."/>
            <person name="Zhang Z."/>
            <person name="Crasta O.R."/>
            <person name="Sobral B.W."/>
            <person name="Xu Y."/>
            <person name="Huang S."/>
            <person name="Fei Z."/>
        </authorList>
    </citation>
    <scope>NUCLEOTIDE SEQUENCE [LARGE SCALE GENOMIC DNA]</scope>
    <source>
        <strain evidence="2">cv. 9930</strain>
    </source>
</reference>
<dbReference type="Gramene" id="KGN62059">
    <property type="protein sequence ID" value="KGN62059"/>
    <property type="gene ID" value="Csa_2G294860"/>
</dbReference>
<dbReference type="InterPro" id="IPR004252">
    <property type="entry name" value="Probable_transposase_24"/>
</dbReference>
<accession>A0A0A0LM17</accession>
<reference evidence="1 2" key="4">
    <citation type="journal article" date="2011" name="BMC Genomics">
        <title>RNA-Seq improves annotation of protein-coding genes in the cucumber genome.</title>
        <authorList>
            <person name="Li Z."/>
            <person name="Zhang Z."/>
            <person name="Yan P."/>
            <person name="Huang S."/>
            <person name="Fei Z."/>
            <person name="Lin K."/>
        </authorList>
    </citation>
    <scope>NUCLEOTIDE SEQUENCE [LARGE SCALE GENOMIC DNA]</scope>
    <source>
        <strain evidence="2">cv. 9930</strain>
    </source>
</reference>
<dbReference type="AlphaFoldDB" id="A0A0A0LM17"/>
<reference evidence="1 2" key="1">
    <citation type="journal article" date="2009" name="Nat. Genet.">
        <title>The genome of the cucumber, Cucumis sativus L.</title>
        <authorList>
            <person name="Huang S."/>
            <person name="Li R."/>
            <person name="Zhang Z."/>
            <person name="Li L."/>
            <person name="Gu X."/>
            <person name="Fan W."/>
            <person name="Lucas W.J."/>
            <person name="Wang X."/>
            <person name="Xie B."/>
            <person name="Ni P."/>
            <person name="Ren Y."/>
            <person name="Zhu H."/>
            <person name="Li J."/>
            <person name="Lin K."/>
            <person name="Jin W."/>
            <person name="Fei Z."/>
            <person name="Li G."/>
            <person name="Staub J."/>
            <person name="Kilian A."/>
            <person name="van der Vossen E.A."/>
            <person name="Wu Y."/>
            <person name="Guo J."/>
            <person name="He J."/>
            <person name="Jia Z."/>
            <person name="Ren Y."/>
            <person name="Tian G."/>
            <person name="Lu Y."/>
            <person name="Ruan J."/>
            <person name="Qian W."/>
            <person name="Wang M."/>
            <person name="Huang Q."/>
            <person name="Li B."/>
            <person name="Xuan Z."/>
            <person name="Cao J."/>
            <person name="Asan"/>
            <person name="Wu Z."/>
            <person name="Zhang J."/>
            <person name="Cai Q."/>
            <person name="Bai Y."/>
            <person name="Zhao B."/>
            <person name="Han Y."/>
            <person name="Li Y."/>
            <person name="Li X."/>
            <person name="Wang S."/>
            <person name="Shi Q."/>
            <person name="Liu S."/>
            <person name="Cho W.K."/>
            <person name="Kim J.Y."/>
            <person name="Xu Y."/>
            <person name="Heller-Uszynska K."/>
            <person name="Miao H."/>
            <person name="Cheng Z."/>
            <person name="Zhang S."/>
            <person name="Wu J."/>
            <person name="Yang Y."/>
            <person name="Kang H."/>
            <person name="Li M."/>
            <person name="Liang H."/>
            <person name="Ren X."/>
            <person name="Shi Z."/>
            <person name="Wen M."/>
            <person name="Jian M."/>
            <person name="Yang H."/>
            <person name="Zhang G."/>
            <person name="Yang Z."/>
            <person name="Chen R."/>
            <person name="Liu S."/>
            <person name="Li J."/>
            <person name="Ma L."/>
            <person name="Liu H."/>
            <person name="Zhou Y."/>
            <person name="Zhao J."/>
            <person name="Fang X."/>
            <person name="Li G."/>
            <person name="Fang L."/>
            <person name="Li Y."/>
            <person name="Liu D."/>
            <person name="Zheng H."/>
            <person name="Zhang Y."/>
            <person name="Qin N."/>
            <person name="Li Z."/>
            <person name="Yang G."/>
            <person name="Yang S."/>
            <person name="Bolund L."/>
            <person name="Kristiansen K."/>
            <person name="Zheng H."/>
            <person name="Li S."/>
            <person name="Zhang X."/>
            <person name="Yang H."/>
            <person name="Wang J."/>
            <person name="Sun R."/>
            <person name="Zhang B."/>
            <person name="Jiang S."/>
            <person name="Wang J."/>
            <person name="Du Y."/>
            <person name="Li S."/>
        </authorList>
    </citation>
    <scope>NUCLEOTIDE SEQUENCE [LARGE SCALE GENOMIC DNA]</scope>
    <source>
        <strain evidence="2">cv. 9930</strain>
    </source>
</reference>
<name>A0A0A0LM17_CUCSA</name>